<evidence type="ECO:0000313" key="1">
    <source>
        <dbReference type="EMBL" id="APG95357.1"/>
    </source>
</evidence>
<dbReference type="KEGG" id="same:SAMCFNEI73_pC1653"/>
<reference evidence="1 2" key="1">
    <citation type="submission" date="2015-10" db="EMBL/GenBank/DDBJ databases">
        <title>Genomic differences between typical nodule nitrogen-fixing rhizobial strains and those coming from bean seeds.</title>
        <authorList>
            <person name="Peralta H."/>
            <person name="Aguilar-Vera A."/>
            <person name="Diaz R."/>
            <person name="Mora Y."/>
            <person name="Martinez-Batallar G."/>
            <person name="Salazar E."/>
            <person name="Vargas-Lagunas C."/>
            <person name="Encarnacion S."/>
            <person name="Girard L."/>
            <person name="Mora J."/>
        </authorList>
    </citation>
    <scope>NUCLEOTIDE SEQUENCE [LARGE SCALE GENOMIC DNA]</scope>
    <source>
        <strain evidence="1 2">CFNEI 73</strain>
        <plasmid evidence="1 2">C</plasmid>
    </source>
</reference>
<sequence>MTRALDVQWHSLAFSGFIFREIFDHPLEDETPQSRLKQIGMMSVLYIMHQGHQRLTLSNIIENTGLTRTGVTETIDPLVRRGLLTERFVKNSMGRGKARQFEIASEILEKIRSLEGGKNLESTAPPANQSASKS</sequence>
<geneLocation type="plasmid" evidence="1 2">
    <name>C</name>
</geneLocation>
<dbReference type="SUPFAM" id="SSF46785">
    <property type="entry name" value="Winged helix' DNA-binding domain"/>
    <property type="match status" value="1"/>
</dbReference>
<dbReference type="EMBL" id="CP013110">
    <property type="protein sequence ID" value="APG95357.1"/>
    <property type="molecule type" value="Genomic_DNA"/>
</dbReference>
<evidence type="ECO:0000313" key="2">
    <source>
        <dbReference type="Proteomes" id="UP000182306"/>
    </source>
</evidence>
<keyword evidence="1" id="KW-0614">Plasmid</keyword>
<dbReference type="Proteomes" id="UP000182306">
    <property type="component" value="Plasmid C"/>
</dbReference>
<name>A0A1L3LZ17_9HYPH</name>
<keyword evidence="2" id="KW-1185">Reference proteome</keyword>
<protein>
    <submittedName>
        <fullName evidence="1">Uncharacterized protein</fullName>
    </submittedName>
</protein>
<organism evidence="1 2">
    <name type="scientific">Sinorhizobium americanum</name>
    <dbReference type="NCBI Taxonomy" id="194963"/>
    <lineage>
        <taxon>Bacteria</taxon>
        <taxon>Pseudomonadati</taxon>
        <taxon>Pseudomonadota</taxon>
        <taxon>Alphaproteobacteria</taxon>
        <taxon>Hyphomicrobiales</taxon>
        <taxon>Rhizobiaceae</taxon>
        <taxon>Sinorhizobium/Ensifer group</taxon>
        <taxon>Sinorhizobium</taxon>
    </lineage>
</organism>
<dbReference type="RefSeq" id="WP_064252738.1">
    <property type="nucleotide sequence ID" value="NZ_CP013110.1"/>
</dbReference>
<dbReference type="AlphaFoldDB" id="A0A1L3LZ17"/>
<dbReference type="InterPro" id="IPR036388">
    <property type="entry name" value="WH-like_DNA-bd_sf"/>
</dbReference>
<dbReference type="Gene3D" id="1.10.10.10">
    <property type="entry name" value="Winged helix-like DNA-binding domain superfamily/Winged helix DNA-binding domain"/>
    <property type="match status" value="1"/>
</dbReference>
<gene>
    <name evidence="1" type="ORF">SAMCFNEI73_pC1653</name>
</gene>
<accession>A0A1L3LZ17</accession>
<proteinExistence type="predicted"/>
<dbReference type="InterPro" id="IPR036390">
    <property type="entry name" value="WH_DNA-bd_sf"/>
</dbReference>
<dbReference type="OrthoDB" id="8420549at2"/>